<dbReference type="RefSeq" id="WP_084817532.1">
    <property type="nucleotide sequence ID" value="NZ_HG315671.1"/>
</dbReference>
<dbReference type="GO" id="GO:0016758">
    <property type="term" value="F:hexosyltransferase activity"/>
    <property type="evidence" value="ECO:0007669"/>
    <property type="project" value="UniProtKB-ARBA"/>
</dbReference>
<accession>T2KMB5</accession>
<dbReference type="EMBL" id="HG315671">
    <property type="protein sequence ID" value="CDF80037.1"/>
    <property type="molecule type" value="Genomic_DNA"/>
</dbReference>
<dbReference type="PANTHER" id="PTHR22916:SF3">
    <property type="entry name" value="UDP-GLCNAC:BETAGAL BETA-1,3-N-ACETYLGLUCOSAMINYLTRANSFERASE-LIKE PROTEIN 1"/>
    <property type="match status" value="1"/>
</dbReference>
<keyword evidence="3" id="KW-1185">Reference proteome</keyword>
<dbReference type="AlphaFoldDB" id="T2KMB5"/>
<evidence type="ECO:0000313" key="3">
    <source>
        <dbReference type="Proteomes" id="UP000016160"/>
    </source>
</evidence>
<dbReference type="SUPFAM" id="SSF53448">
    <property type="entry name" value="Nucleotide-diphospho-sugar transferases"/>
    <property type="match status" value="1"/>
</dbReference>
<dbReference type="Gene3D" id="3.90.550.10">
    <property type="entry name" value="Spore Coat Polysaccharide Biosynthesis Protein SpsA, Chain A"/>
    <property type="match status" value="1"/>
</dbReference>
<dbReference type="InterPro" id="IPR029044">
    <property type="entry name" value="Nucleotide-diphossugar_trans"/>
</dbReference>
<sequence length="309" mass="35742">MIIRPNIMVSVCMITYGHEDYIKQAIEGVLMQECDFEVELLIADDCSPDCTQTIVEEIKRTHKNAHWIRYVKHQPNKGMIPNFVWALQECRGKYIALCEGDDYWTDVLKLQKQVGFMEGNSDFSAIASNSLIKYEGNNKASHNFKKNIKDTLVTNDFLEGRHFHTATYMFKKELFKSDFPTNILSGDRTLFLLISCFGKTKMIPEITAVYRKNEGGISNNVISEQMMRDFNLLPFIKKYSNNKISFDKLKAFIALTVISYSHSIEKKHFLQASLALILSNFKQQTNLKNGIKSVYKNLSIVKKYYYKVK</sequence>
<name>T2KMB5_FORAG</name>
<reference evidence="2 3" key="1">
    <citation type="journal article" date="2013" name="Appl. Environ. Microbiol.">
        <title>The genome of the alga-associated marine flavobacterium Formosa agariphila KMM 3901T reveals a broad potential for degradation of algal polysaccharides.</title>
        <authorList>
            <person name="Mann A.J."/>
            <person name="Hahnke R.L."/>
            <person name="Huang S."/>
            <person name="Werner J."/>
            <person name="Xing P."/>
            <person name="Barbeyron T."/>
            <person name="Huettel B."/>
            <person name="Stueber K."/>
            <person name="Reinhardt R."/>
            <person name="Harder J."/>
            <person name="Gloeckner F.O."/>
            <person name="Amann R.I."/>
            <person name="Teeling H."/>
        </authorList>
    </citation>
    <scope>NUCLEOTIDE SEQUENCE [LARGE SCALE GENOMIC DNA]</scope>
    <source>
        <strain evidence="3">DSM 15362 / KCTC 12365 / LMG 23005 / KMM 3901</strain>
    </source>
</reference>
<evidence type="ECO:0000259" key="1">
    <source>
        <dbReference type="Pfam" id="PF00535"/>
    </source>
</evidence>
<dbReference type="PATRIC" id="fig|1347342.6.peg.2335"/>
<dbReference type="STRING" id="1347342.BN863_23250"/>
<dbReference type="OrthoDB" id="199095at2"/>
<gene>
    <name evidence="2" type="ORF">BN863_23250</name>
</gene>
<organism evidence="2 3">
    <name type="scientific">Formosa agariphila (strain DSM 15362 / KCTC 12365 / LMG 23005 / KMM 3901 / M-2Alg 35-1)</name>
    <dbReference type="NCBI Taxonomy" id="1347342"/>
    <lineage>
        <taxon>Bacteria</taxon>
        <taxon>Pseudomonadati</taxon>
        <taxon>Bacteroidota</taxon>
        <taxon>Flavobacteriia</taxon>
        <taxon>Flavobacteriales</taxon>
        <taxon>Flavobacteriaceae</taxon>
        <taxon>Formosa</taxon>
    </lineage>
</organism>
<dbReference type="InterPro" id="IPR001173">
    <property type="entry name" value="Glyco_trans_2-like"/>
</dbReference>
<keyword evidence="2" id="KW-0808">Transferase</keyword>
<feature type="domain" description="Glycosyltransferase 2-like" evidence="1">
    <location>
        <begin position="10"/>
        <end position="175"/>
    </location>
</feature>
<dbReference type="PANTHER" id="PTHR22916">
    <property type="entry name" value="GLYCOSYLTRANSFERASE"/>
    <property type="match status" value="1"/>
</dbReference>
<dbReference type="Proteomes" id="UP000016160">
    <property type="component" value="Chromosome"/>
</dbReference>
<proteinExistence type="predicted"/>
<dbReference type="eggNOG" id="COG0463">
    <property type="taxonomic scope" value="Bacteria"/>
</dbReference>
<dbReference type="Pfam" id="PF00535">
    <property type="entry name" value="Glycos_transf_2"/>
    <property type="match status" value="1"/>
</dbReference>
<dbReference type="HOGENOM" id="CLU_025996_4_4_10"/>
<evidence type="ECO:0000313" key="2">
    <source>
        <dbReference type="EMBL" id="CDF80037.1"/>
    </source>
</evidence>
<protein>
    <submittedName>
        <fullName evidence="2">Putative glycosyltransferase (GT2)</fullName>
    </submittedName>
</protein>